<dbReference type="FunFam" id="3.75.10.10:FF:000004">
    <property type="entry name" value="N(G),N(G)-dimethylarginine dimethylaminohydrolase 1"/>
    <property type="match status" value="1"/>
</dbReference>
<evidence type="ECO:0000313" key="5">
    <source>
        <dbReference type="Proteomes" id="UP000192783"/>
    </source>
</evidence>
<dbReference type="RefSeq" id="WP_084055576.1">
    <property type="nucleotide sequence ID" value="NZ_FWXF01000001.1"/>
</dbReference>
<dbReference type="OrthoDB" id="9790596at2"/>
<dbReference type="Gene3D" id="3.75.10.10">
    <property type="entry name" value="L-arginine/glycine Amidinotransferase, Chain A"/>
    <property type="match status" value="1"/>
</dbReference>
<dbReference type="SUPFAM" id="SSF55909">
    <property type="entry name" value="Pentein"/>
    <property type="match status" value="1"/>
</dbReference>
<protein>
    <submittedName>
        <fullName evidence="4">Dimethylargininase</fullName>
    </submittedName>
</protein>
<dbReference type="GO" id="GO:0045429">
    <property type="term" value="P:positive regulation of nitric oxide biosynthetic process"/>
    <property type="evidence" value="ECO:0007669"/>
    <property type="project" value="TreeGrafter"/>
</dbReference>
<dbReference type="PANTHER" id="PTHR12737">
    <property type="entry name" value="DIMETHYLARGININE DIMETHYLAMINOHYDROLASE"/>
    <property type="match status" value="1"/>
</dbReference>
<gene>
    <name evidence="4" type="ORF">SAMN02746041_00089</name>
</gene>
<reference evidence="4" key="1">
    <citation type="submission" date="2017-04" db="EMBL/GenBank/DDBJ databases">
        <authorList>
            <person name="Afonso C.L."/>
            <person name="Miller P.J."/>
            <person name="Scott M.A."/>
            <person name="Spackman E."/>
            <person name="Goraichik I."/>
            <person name="Dimitrov K.M."/>
            <person name="Suarez D.L."/>
            <person name="Swayne D.E."/>
        </authorList>
    </citation>
    <scope>NUCLEOTIDE SEQUENCE [LARGE SCALE GENOMIC DNA]</scope>
    <source>
        <strain evidence="4">DSM 13146</strain>
    </source>
</reference>
<evidence type="ECO:0000313" key="4">
    <source>
        <dbReference type="EMBL" id="SMC16489.1"/>
    </source>
</evidence>
<name>A0A1W1WXN9_9BACT</name>
<dbReference type="AlphaFoldDB" id="A0A1W1WXN9"/>
<keyword evidence="5" id="KW-1185">Reference proteome</keyword>
<dbReference type="Pfam" id="PF19420">
    <property type="entry name" value="DDAH_eukar"/>
    <property type="match status" value="1"/>
</dbReference>
<evidence type="ECO:0000256" key="2">
    <source>
        <dbReference type="ARBA" id="ARBA00022801"/>
    </source>
</evidence>
<dbReference type="GO" id="GO:0016403">
    <property type="term" value="F:dimethylargininase activity"/>
    <property type="evidence" value="ECO:0007669"/>
    <property type="project" value="TreeGrafter"/>
</dbReference>
<dbReference type="GO" id="GO:0000052">
    <property type="term" value="P:citrulline metabolic process"/>
    <property type="evidence" value="ECO:0007669"/>
    <property type="project" value="TreeGrafter"/>
</dbReference>
<proteinExistence type="inferred from homology"/>
<dbReference type="STRING" id="1121390.SAMN02746041_00089"/>
<dbReference type="GO" id="GO:0016597">
    <property type="term" value="F:amino acid binding"/>
    <property type="evidence" value="ECO:0007669"/>
    <property type="project" value="TreeGrafter"/>
</dbReference>
<feature type="active site" description="Nucleophile" evidence="3">
    <location>
        <position position="246"/>
    </location>
</feature>
<organism evidence="4 5">
    <name type="scientific">Desulfacinum hydrothermale DSM 13146</name>
    <dbReference type="NCBI Taxonomy" id="1121390"/>
    <lineage>
        <taxon>Bacteria</taxon>
        <taxon>Pseudomonadati</taxon>
        <taxon>Thermodesulfobacteriota</taxon>
        <taxon>Syntrophobacteria</taxon>
        <taxon>Syntrophobacterales</taxon>
        <taxon>Syntrophobacteraceae</taxon>
        <taxon>Desulfacinum</taxon>
    </lineage>
</organism>
<accession>A0A1W1WXN9</accession>
<feature type="active site" description="Proton donor" evidence="3">
    <location>
        <position position="159"/>
    </location>
</feature>
<dbReference type="GO" id="GO:0006525">
    <property type="term" value="P:arginine metabolic process"/>
    <property type="evidence" value="ECO:0007669"/>
    <property type="project" value="TreeGrafter"/>
</dbReference>
<comment type="similarity">
    <text evidence="1">Belongs to the DDAH family.</text>
</comment>
<dbReference type="InterPro" id="IPR033199">
    <property type="entry name" value="DDAH-like"/>
</dbReference>
<evidence type="ECO:0000256" key="1">
    <source>
        <dbReference type="ARBA" id="ARBA00008532"/>
    </source>
</evidence>
<dbReference type="PANTHER" id="PTHR12737:SF9">
    <property type="entry name" value="DIMETHYLARGININASE"/>
    <property type="match status" value="1"/>
</dbReference>
<dbReference type="Proteomes" id="UP000192783">
    <property type="component" value="Unassembled WGS sequence"/>
</dbReference>
<sequence>MIAITHRVSPNIHQCELTHRVREPLDLDRARRQHAAYQDVLRRHGFSVEELTVNEHLPDSVFVEDTAVVLDEIAVLCRPGAPSRREEVAGIRPALARYRPLAAIQAPGTLDGGDVLRVGKTLFVGLSLRTNRDGMEQLRAILAPHGYQVKPVQVHGCLHLKTAVTAADDHTLVAYPAWIDMEPFGGFRVLEVPEEEAEAANILRLHRSVLVAQGFARTERMLRQAGFSVETVDISELRKAEAGLTCSSLLVSP</sequence>
<evidence type="ECO:0000256" key="3">
    <source>
        <dbReference type="PIRSR" id="PIRSR633199-1"/>
    </source>
</evidence>
<dbReference type="EMBL" id="FWXF01000001">
    <property type="protein sequence ID" value="SMC16489.1"/>
    <property type="molecule type" value="Genomic_DNA"/>
</dbReference>
<keyword evidence="2" id="KW-0378">Hydrolase</keyword>